<dbReference type="GO" id="GO:0050660">
    <property type="term" value="F:flavin adenine dinucleotide binding"/>
    <property type="evidence" value="ECO:0007669"/>
    <property type="project" value="TreeGrafter"/>
</dbReference>
<feature type="domain" description="FAD/NAD(P)-binding" evidence="3">
    <location>
        <begin position="11"/>
        <end position="317"/>
    </location>
</feature>
<dbReference type="GO" id="GO:0006103">
    <property type="term" value="P:2-oxoglutarate metabolic process"/>
    <property type="evidence" value="ECO:0007669"/>
    <property type="project" value="TreeGrafter"/>
</dbReference>
<dbReference type="SUPFAM" id="SSF55424">
    <property type="entry name" value="FAD/NAD-linked reductases, dimerisation (C-terminal) domain"/>
    <property type="match status" value="1"/>
</dbReference>
<protein>
    <submittedName>
        <fullName evidence="4">Dihydrolipoamide dehydrogenase</fullName>
    </submittedName>
</protein>
<dbReference type="InterPro" id="IPR050151">
    <property type="entry name" value="Class-I_Pyr_Nuc-Dis_Oxidored"/>
</dbReference>
<dbReference type="InterPro" id="IPR023753">
    <property type="entry name" value="FAD/NAD-binding_dom"/>
</dbReference>
<evidence type="ECO:0000256" key="1">
    <source>
        <dbReference type="ARBA" id="ARBA00022630"/>
    </source>
</evidence>
<dbReference type="Pfam" id="PF07992">
    <property type="entry name" value="Pyr_redox_2"/>
    <property type="match status" value="1"/>
</dbReference>
<dbReference type="InterPro" id="IPR036188">
    <property type="entry name" value="FAD/NAD-bd_sf"/>
</dbReference>
<dbReference type="PANTHER" id="PTHR22912:SF160">
    <property type="entry name" value="DIHYDROLIPOYL DEHYDROGENASE"/>
    <property type="match status" value="1"/>
</dbReference>
<dbReference type="AlphaFoldDB" id="T1BEH0"/>
<dbReference type="PRINTS" id="PR00411">
    <property type="entry name" value="PNDRDTASEI"/>
</dbReference>
<evidence type="ECO:0000313" key="4">
    <source>
        <dbReference type="EMBL" id="EQD66913.1"/>
    </source>
</evidence>
<dbReference type="PANTHER" id="PTHR22912">
    <property type="entry name" value="DISULFIDE OXIDOREDUCTASE"/>
    <property type="match status" value="1"/>
</dbReference>
<sequence>MVMGSIPEEVDIAVVGGGVGGYIAAIRAAELGKNVAIIEKGKMGGHCLNYACIPSKTLIRISDIVHTANNSSEFGITGNVTVDAKKMYSWRMGVSEKLENGVKFLCKAHGIDIFGAEATFISSSKLQLTDGVEIDFKKAIIATGSEPTALKGFEFSDRILDYKKALMLDFIPKSMTIIGAGYVSVEIGTLYAKLGTDVHIIARSDVLSHFDTEATALVKKSMEALGIKVHKGVNPLSYDDKMVKLSDGTDIESEVIVGAVGLSPYTKGLGLENTKVKINGRGFIEVDQTLRTADENIYAIGDVIGEPMLAHKAMRQGVIAGEAASGQNSGYDNVVIPAVIFSDPEIAIAGVLEGDGISVTKFPMSALGRAIALNSTKGL</sequence>
<gene>
    <name evidence="4" type="ORF">B2A_00942</name>
</gene>
<evidence type="ECO:0000259" key="3">
    <source>
        <dbReference type="Pfam" id="PF07992"/>
    </source>
</evidence>
<evidence type="ECO:0000256" key="2">
    <source>
        <dbReference type="ARBA" id="ARBA00022827"/>
    </source>
</evidence>
<dbReference type="PRINTS" id="PR00368">
    <property type="entry name" value="FADPNR"/>
</dbReference>
<reference evidence="4" key="2">
    <citation type="journal article" date="2014" name="ISME J.">
        <title>Microbial stratification in low pH oxic and suboxic macroscopic growths along an acid mine drainage.</title>
        <authorList>
            <person name="Mendez-Garcia C."/>
            <person name="Mesa V."/>
            <person name="Sprenger R.R."/>
            <person name="Richter M."/>
            <person name="Diez M.S."/>
            <person name="Solano J."/>
            <person name="Bargiela R."/>
            <person name="Golyshina O.V."/>
            <person name="Manteca A."/>
            <person name="Ramos J.L."/>
            <person name="Gallego J.R."/>
            <person name="Llorente I."/>
            <person name="Martins Dos Santos V.A."/>
            <person name="Jensen O.N."/>
            <person name="Pelaez A.I."/>
            <person name="Sanchez J."/>
            <person name="Ferrer M."/>
        </authorList>
    </citation>
    <scope>NUCLEOTIDE SEQUENCE</scope>
</reference>
<dbReference type="Gene3D" id="3.50.50.60">
    <property type="entry name" value="FAD/NAD(P)-binding domain"/>
    <property type="match status" value="2"/>
</dbReference>
<reference evidence="4" key="1">
    <citation type="submission" date="2013-08" db="EMBL/GenBank/DDBJ databases">
        <authorList>
            <person name="Mendez C."/>
            <person name="Richter M."/>
            <person name="Ferrer M."/>
            <person name="Sanchez J."/>
        </authorList>
    </citation>
    <scope>NUCLEOTIDE SEQUENCE</scope>
</reference>
<proteinExistence type="predicted"/>
<comment type="caution">
    <text evidence="4">The sequence shown here is derived from an EMBL/GenBank/DDBJ whole genome shotgun (WGS) entry which is preliminary data.</text>
</comment>
<name>T1BEH0_9ZZZZ</name>
<keyword evidence="1" id="KW-0285">Flavoprotein</keyword>
<dbReference type="Gene3D" id="3.30.390.30">
    <property type="match status" value="1"/>
</dbReference>
<dbReference type="GO" id="GO:0004148">
    <property type="term" value="F:dihydrolipoyl dehydrogenase (NADH) activity"/>
    <property type="evidence" value="ECO:0007669"/>
    <property type="project" value="TreeGrafter"/>
</dbReference>
<organism evidence="4">
    <name type="scientific">mine drainage metagenome</name>
    <dbReference type="NCBI Taxonomy" id="410659"/>
    <lineage>
        <taxon>unclassified sequences</taxon>
        <taxon>metagenomes</taxon>
        <taxon>ecological metagenomes</taxon>
    </lineage>
</organism>
<keyword evidence="2" id="KW-0274">FAD</keyword>
<dbReference type="EMBL" id="AUZZ01000713">
    <property type="protein sequence ID" value="EQD66913.1"/>
    <property type="molecule type" value="Genomic_DNA"/>
</dbReference>
<dbReference type="InterPro" id="IPR016156">
    <property type="entry name" value="FAD/NAD-linked_Rdtase_dimer_sf"/>
</dbReference>
<dbReference type="SUPFAM" id="SSF51905">
    <property type="entry name" value="FAD/NAD(P)-binding domain"/>
    <property type="match status" value="1"/>
</dbReference>
<accession>T1BEH0</accession>